<feature type="transmembrane region" description="Helical" evidence="1">
    <location>
        <begin position="45"/>
        <end position="67"/>
    </location>
</feature>
<keyword evidence="1" id="KW-1133">Transmembrane helix</keyword>
<evidence type="ECO:0000256" key="1">
    <source>
        <dbReference type="SAM" id="Phobius"/>
    </source>
</evidence>
<sequence>MKKFLGFVSFVLILQGGGGLLHELSGDRLHLPWTVLQHFGFLDGYEIYACVLLIVLGVAVGAASDAVKGQG</sequence>
<evidence type="ECO:0000313" key="2">
    <source>
        <dbReference type="EMBL" id="MBO8186864.1"/>
    </source>
</evidence>
<keyword evidence="1" id="KW-0472">Membrane</keyword>
<protein>
    <submittedName>
        <fullName evidence="2">Uncharacterized protein</fullName>
    </submittedName>
</protein>
<accession>A0ABS3WUX4</accession>
<reference evidence="2 3" key="1">
    <citation type="submission" date="2021-02" db="EMBL/GenBank/DDBJ databases">
        <title>Streptomyces spirodelae sp. nov., isolated from duckweed.</title>
        <authorList>
            <person name="Saimee Y."/>
            <person name="Duangmal K."/>
        </authorList>
    </citation>
    <scope>NUCLEOTIDE SEQUENCE [LARGE SCALE GENOMIC DNA]</scope>
    <source>
        <strain evidence="2 3">DW4-2</strain>
    </source>
</reference>
<gene>
    <name evidence="2" type="ORF">JW592_15530</name>
</gene>
<dbReference type="Proteomes" id="UP001518976">
    <property type="component" value="Unassembled WGS sequence"/>
</dbReference>
<organism evidence="2 3">
    <name type="scientific">Streptomyces spirodelae</name>
    <dbReference type="NCBI Taxonomy" id="2812904"/>
    <lineage>
        <taxon>Bacteria</taxon>
        <taxon>Bacillati</taxon>
        <taxon>Actinomycetota</taxon>
        <taxon>Actinomycetes</taxon>
        <taxon>Kitasatosporales</taxon>
        <taxon>Streptomycetaceae</taxon>
        <taxon>Streptomyces</taxon>
    </lineage>
</organism>
<dbReference type="RefSeq" id="WP_209265675.1">
    <property type="nucleotide sequence ID" value="NZ_JAFFZN010000013.1"/>
</dbReference>
<comment type="caution">
    <text evidence="2">The sequence shown here is derived from an EMBL/GenBank/DDBJ whole genome shotgun (WGS) entry which is preliminary data.</text>
</comment>
<name>A0ABS3WUX4_9ACTN</name>
<dbReference type="EMBL" id="JAFFZN010000013">
    <property type="protein sequence ID" value="MBO8186864.1"/>
    <property type="molecule type" value="Genomic_DNA"/>
</dbReference>
<proteinExistence type="predicted"/>
<evidence type="ECO:0000313" key="3">
    <source>
        <dbReference type="Proteomes" id="UP001518976"/>
    </source>
</evidence>
<keyword evidence="3" id="KW-1185">Reference proteome</keyword>
<keyword evidence="1" id="KW-0812">Transmembrane</keyword>